<protein>
    <submittedName>
        <fullName evidence="1">Uncharacterized protein</fullName>
    </submittedName>
</protein>
<evidence type="ECO:0000313" key="1">
    <source>
        <dbReference type="EMBL" id="MFC7421459.1"/>
    </source>
</evidence>
<dbReference type="EMBL" id="JBHTBQ010000035">
    <property type="protein sequence ID" value="MFC7421459.1"/>
    <property type="molecule type" value="Genomic_DNA"/>
</dbReference>
<name>A0ABW2R0Y4_9NEIS</name>
<accession>A0ABW2R0Y4</accession>
<comment type="caution">
    <text evidence="1">The sequence shown here is derived from an EMBL/GenBank/DDBJ whole genome shotgun (WGS) entry which is preliminary data.</text>
</comment>
<sequence>MTIIHDAYINALLADAAYVSKLSSNDTGKVLADKLSLRMTPMLAKYIGDHFSVVTQVSSPNSSFDVTVCKKNWGVRSYILHQIKCIVVCKAD</sequence>
<keyword evidence="2" id="KW-1185">Reference proteome</keyword>
<dbReference type="Proteomes" id="UP001596473">
    <property type="component" value="Unassembled WGS sequence"/>
</dbReference>
<gene>
    <name evidence="1" type="ORF">ACFQNF_16460</name>
</gene>
<reference evidence="2" key="1">
    <citation type="journal article" date="2019" name="Int. J. Syst. Evol. Microbiol.">
        <title>The Global Catalogue of Microorganisms (GCM) 10K type strain sequencing project: providing services to taxonomists for standard genome sequencing and annotation.</title>
        <authorList>
            <consortium name="The Broad Institute Genomics Platform"/>
            <consortium name="The Broad Institute Genome Sequencing Center for Infectious Disease"/>
            <person name="Wu L."/>
            <person name="Ma J."/>
        </authorList>
    </citation>
    <scope>NUCLEOTIDE SEQUENCE [LARGE SCALE GENOMIC DNA]</scope>
    <source>
        <strain evidence="2">CCUG 62945</strain>
    </source>
</reference>
<evidence type="ECO:0000313" key="2">
    <source>
        <dbReference type="Proteomes" id="UP001596473"/>
    </source>
</evidence>
<dbReference type="RefSeq" id="WP_380189016.1">
    <property type="nucleotide sequence ID" value="NZ_JBHTBQ010000035.1"/>
</dbReference>
<proteinExistence type="predicted"/>
<organism evidence="1 2">
    <name type="scientific">Iodobacter arcticus</name>
    <dbReference type="NCBI Taxonomy" id="590593"/>
    <lineage>
        <taxon>Bacteria</taxon>
        <taxon>Pseudomonadati</taxon>
        <taxon>Pseudomonadota</taxon>
        <taxon>Betaproteobacteria</taxon>
        <taxon>Neisseriales</taxon>
        <taxon>Chitinibacteraceae</taxon>
        <taxon>Iodobacter</taxon>
    </lineage>
</organism>